<proteinExistence type="predicted"/>
<dbReference type="PANTHER" id="PTHR23272">
    <property type="entry name" value="BED FINGER-RELATED"/>
    <property type="match status" value="1"/>
</dbReference>
<reference evidence="2 3" key="1">
    <citation type="journal article" date="2017" name="Genome Biol.">
        <title>New reference genome sequences of hot pepper reveal the massive evolution of plant disease-resistance genes by retroduplication.</title>
        <authorList>
            <person name="Kim S."/>
            <person name="Park J."/>
            <person name="Yeom S.I."/>
            <person name="Kim Y.M."/>
            <person name="Seo E."/>
            <person name="Kim K.T."/>
            <person name="Kim M.S."/>
            <person name="Lee J.M."/>
            <person name="Cheong K."/>
            <person name="Shin H.S."/>
            <person name="Kim S.B."/>
            <person name="Han K."/>
            <person name="Lee J."/>
            <person name="Park M."/>
            <person name="Lee H.A."/>
            <person name="Lee H.Y."/>
            <person name="Lee Y."/>
            <person name="Oh S."/>
            <person name="Lee J.H."/>
            <person name="Choi E."/>
            <person name="Choi E."/>
            <person name="Lee S.E."/>
            <person name="Jeon J."/>
            <person name="Kim H."/>
            <person name="Choi G."/>
            <person name="Song H."/>
            <person name="Lee J."/>
            <person name="Lee S.C."/>
            <person name="Kwon J.K."/>
            <person name="Lee H.Y."/>
            <person name="Koo N."/>
            <person name="Hong Y."/>
            <person name="Kim R.W."/>
            <person name="Kang W.H."/>
            <person name="Huh J.H."/>
            <person name="Kang B.C."/>
            <person name="Yang T.J."/>
            <person name="Lee Y.H."/>
            <person name="Bennetzen J.L."/>
            <person name="Choi D."/>
        </authorList>
    </citation>
    <scope>NUCLEOTIDE SEQUENCE [LARGE SCALE GENOMIC DNA]</scope>
    <source>
        <strain evidence="3">cv. PBC81</strain>
    </source>
</reference>
<dbReference type="OrthoDB" id="1301613at2759"/>
<dbReference type="EMBL" id="MLFT02000003">
    <property type="protein sequence ID" value="PHT54182.1"/>
    <property type="molecule type" value="Genomic_DNA"/>
</dbReference>
<evidence type="ECO:0000313" key="2">
    <source>
        <dbReference type="EMBL" id="PHT54182.1"/>
    </source>
</evidence>
<dbReference type="Pfam" id="PF05699">
    <property type="entry name" value="Dimer_Tnp_hAT"/>
    <property type="match status" value="1"/>
</dbReference>
<gene>
    <name evidence="2" type="ORF">CQW23_08644</name>
</gene>
<dbReference type="GO" id="GO:0046983">
    <property type="term" value="F:protein dimerization activity"/>
    <property type="evidence" value="ECO:0007669"/>
    <property type="project" value="InterPro"/>
</dbReference>
<dbReference type="SUPFAM" id="SSF53098">
    <property type="entry name" value="Ribonuclease H-like"/>
    <property type="match status" value="1"/>
</dbReference>
<dbReference type="InterPro" id="IPR008906">
    <property type="entry name" value="HATC_C_dom"/>
</dbReference>
<dbReference type="InterPro" id="IPR012337">
    <property type="entry name" value="RNaseH-like_sf"/>
</dbReference>
<dbReference type="STRING" id="33114.A0A2G2X9J3"/>
<dbReference type="InterPro" id="IPR014729">
    <property type="entry name" value="Rossmann-like_a/b/a_fold"/>
</dbReference>
<evidence type="ECO:0000259" key="1">
    <source>
        <dbReference type="Pfam" id="PF05699"/>
    </source>
</evidence>
<comment type="caution">
    <text evidence="2">The sequence shown here is derived from an EMBL/GenBank/DDBJ whole genome shotgun (WGS) entry which is preliminary data.</text>
</comment>
<protein>
    <recommendedName>
        <fullName evidence="1">HAT C-terminal dimerisation domain-containing protein</fullName>
    </recommendedName>
</protein>
<organism evidence="2 3">
    <name type="scientific">Capsicum baccatum</name>
    <name type="common">Peruvian pepper</name>
    <dbReference type="NCBI Taxonomy" id="33114"/>
    <lineage>
        <taxon>Eukaryota</taxon>
        <taxon>Viridiplantae</taxon>
        <taxon>Streptophyta</taxon>
        <taxon>Embryophyta</taxon>
        <taxon>Tracheophyta</taxon>
        <taxon>Spermatophyta</taxon>
        <taxon>Magnoliopsida</taxon>
        <taxon>eudicotyledons</taxon>
        <taxon>Gunneridae</taxon>
        <taxon>Pentapetalae</taxon>
        <taxon>asterids</taxon>
        <taxon>lamiids</taxon>
        <taxon>Solanales</taxon>
        <taxon>Solanaceae</taxon>
        <taxon>Solanoideae</taxon>
        <taxon>Capsiceae</taxon>
        <taxon>Capsicum</taxon>
    </lineage>
</organism>
<dbReference type="PANTHER" id="PTHR23272:SF180">
    <property type="entry name" value="TF-B3 DOMAIN-CONTAINING PROTEIN"/>
    <property type="match status" value="1"/>
</dbReference>
<dbReference type="AlphaFoldDB" id="A0A2G2X9J3"/>
<feature type="domain" description="HAT C-terminal dimerisation" evidence="1">
    <location>
        <begin position="26"/>
        <end position="108"/>
    </location>
</feature>
<keyword evidence="3" id="KW-1185">Reference proteome</keyword>
<dbReference type="Pfam" id="PF09739">
    <property type="entry name" value="MCM_bind"/>
    <property type="match status" value="1"/>
</dbReference>
<dbReference type="InterPro" id="IPR019140">
    <property type="entry name" value="MCM_complex-bd"/>
</dbReference>
<sequence length="265" mass="30114">MFDIGDFYEELSRHTSRSRAGNSKSELDKYLAEDTEVGTSDFNVLLWWKYNSARFPFLSEMARDILVIPISSVASKCAFSTRGRVLDSFRSSLTSKLVEALVCLQDWLRSESQPISIEEDLDSLEQLEQGEDYLAPKKDYQTNRLASGILQLAEGSHLDIQLLVLSEGKSNILPADLVLPLRPVSVDAAQDVETEVLRSWRWYLATMRSLSHTIEKEMQKSLISAEHRVAMCELACKSSEFVMADRWEISLSLSLYWNTVDQNSD</sequence>
<reference evidence="3" key="2">
    <citation type="journal article" date="2017" name="J. Anim. Genet.">
        <title>Multiple reference genome sequences of hot pepper reveal the massive evolution of plant disease resistance genes by retroduplication.</title>
        <authorList>
            <person name="Kim S."/>
            <person name="Park J."/>
            <person name="Yeom S.-I."/>
            <person name="Kim Y.-M."/>
            <person name="Seo E."/>
            <person name="Kim K.-T."/>
            <person name="Kim M.-S."/>
            <person name="Lee J.M."/>
            <person name="Cheong K."/>
            <person name="Shin H.-S."/>
            <person name="Kim S.-B."/>
            <person name="Han K."/>
            <person name="Lee J."/>
            <person name="Park M."/>
            <person name="Lee H.-A."/>
            <person name="Lee H.-Y."/>
            <person name="Lee Y."/>
            <person name="Oh S."/>
            <person name="Lee J.H."/>
            <person name="Choi E."/>
            <person name="Choi E."/>
            <person name="Lee S.E."/>
            <person name="Jeon J."/>
            <person name="Kim H."/>
            <person name="Choi G."/>
            <person name="Song H."/>
            <person name="Lee J."/>
            <person name="Lee S.-C."/>
            <person name="Kwon J.-K."/>
            <person name="Lee H.-Y."/>
            <person name="Koo N."/>
            <person name="Hong Y."/>
            <person name="Kim R.W."/>
            <person name="Kang W.-H."/>
            <person name="Huh J.H."/>
            <person name="Kang B.-C."/>
            <person name="Yang T.-J."/>
            <person name="Lee Y.-H."/>
            <person name="Bennetzen J.L."/>
            <person name="Choi D."/>
        </authorList>
    </citation>
    <scope>NUCLEOTIDE SEQUENCE [LARGE SCALE GENOMIC DNA]</scope>
    <source>
        <strain evidence="3">cv. PBC81</strain>
    </source>
</reference>
<dbReference type="Proteomes" id="UP000224567">
    <property type="component" value="Unassembled WGS sequence"/>
</dbReference>
<evidence type="ECO:0000313" key="3">
    <source>
        <dbReference type="Proteomes" id="UP000224567"/>
    </source>
</evidence>
<accession>A0A2G2X9J3</accession>
<name>A0A2G2X9J3_CAPBA</name>
<dbReference type="Gene3D" id="3.40.50.620">
    <property type="entry name" value="HUPs"/>
    <property type="match status" value="1"/>
</dbReference>